<reference evidence="2 3" key="1">
    <citation type="submission" date="2017-01" db="EMBL/GenBank/DDBJ databases">
        <authorList>
            <person name="Varghese N."/>
            <person name="Submissions S."/>
        </authorList>
    </citation>
    <scope>NUCLEOTIDE SEQUENCE [LARGE SCALE GENOMIC DNA]</scope>
    <source>
        <strain evidence="2 3">ATCC 700171</strain>
    </source>
</reference>
<evidence type="ECO:0000259" key="1">
    <source>
        <dbReference type="Pfam" id="PF19050"/>
    </source>
</evidence>
<gene>
    <name evidence="2" type="ORF">SAMN05421641_11486</name>
</gene>
<accession>A0A1N6VRY6</accession>
<dbReference type="Pfam" id="PF19050">
    <property type="entry name" value="PhoD_2"/>
    <property type="match status" value="1"/>
</dbReference>
<evidence type="ECO:0000313" key="2">
    <source>
        <dbReference type="EMBL" id="SIQ80540.1"/>
    </source>
</evidence>
<protein>
    <submittedName>
        <fullName evidence="2">PhoD-like phosphatase</fullName>
    </submittedName>
</protein>
<dbReference type="Proteomes" id="UP000323956">
    <property type="component" value="Unassembled WGS sequence"/>
</dbReference>
<dbReference type="GO" id="GO:0016020">
    <property type="term" value="C:membrane"/>
    <property type="evidence" value="ECO:0007669"/>
    <property type="project" value="TreeGrafter"/>
</dbReference>
<dbReference type="Gene3D" id="3.60.21.70">
    <property type="entry name" value="PhoD-like phosphatase"/>
    <property type="match status" value="1"/>
</dbReference>
<dbReference type="SUPFAM" id="SSF56300">
    <property type="entry name" value="Metallo-dependent phosphatases"/>
    <property type="match status" value="1"/>
</dbReference>
<feature type="domain" description="PhoD-like phosphatase" evidence="1">
    <location>
        <begin position="117"/>
        <end position="330"/>
    </location>
</feature>
<dbReference type="RefSeq" id="WP_149765992.1">
    <property type="nucleotide sequence ID" value="NZ_FTMK01000014.1"/>
</dbReference>
<evidence type="ECO:0000313" key="3">
    <source>
        <dbReference type="Proteomes" id="UP000323956"/>
    </source>
</evidence>
<dbReference type="OrthoDB" id="327733at2"/>
<dbReference type="PANTHER" id="PTHR46689:SF1">
    <property type="entry name" value="PHOD-LIKE PHOSPHATASE DOMAIN-CONTAINING PROTEIN"/>
    <property type="match status" value="1"/>
</dbReference>
<dbReference type="EMBL" id="FTMK01000014">
    <property type="protein sequence ID" value="SIQ80540.1"/>
    <property type="molecule type" value="Genomic_DNA"/>
</dbReference>
<dbReference type="InterPro" id="IPR038607">
    <property type="entry name" value="PhoD-like_sf"/>
</dbReference>
<dbReference type="InterPro" id="IPR029052">
    <property type="entry name" value="Metallo-depent_PP-like"/>
</dbReference>
<proteinExistence type="predicted"/>
<dbReference type="PANTHER" id="PTHR46689">
    <property type="entry name" value="MEMBRANE PROTEIN, PUTATIVE-RELATED"/>
    <property type="match status" value="1"/>
</dbReference>
<name>A0A1N6VRY6_9RHOB</name>
<dbReference type="AlphaFoldDB" id="A0A1N6VRY6"/>
<sequence length="476" mass="52673">MVDKAQQPQRAGPILHFRGMAGQGVRLAAIVIRPKDEPPPPPIRLPGAEIAPRRIAEIAQLAVWRHDFTLTPAQGGYEFEGRFHPVAADLTGDLRLAFVSCNGEESGDMDRDGDERNLMWRRLARDHAQAPFALLLQGGDQIYADEATQGHPLSADWPQRTVPADDPAALADLAEHLRRRFVARYLHVLAAPGYAAMAAQVPMLSVWDDHDICDGWGSLPQEQTDSPVGQVLFGVARETYLLFQHGAVESDIPDLFLDPTGASLTWKRELPGLTVAAPDLRSERGRHRIMGPAGWRAVKALAPQGEQVFLVSSVPLLGPRLSLLERAMMVVPRMQHYEDDLRDQWQSRTHRAEWQRMLAQVLEWRARADVTALSGEIHLATRAVMGPDAQKVHQLVASGISHRAPPQAYARALGLFAGLGEAPLPGHPIRILPLPGQRHRYVAQRNYLALARRDGRWQAAWHLEESGETPALDLSA</sequence>
<dbReference type="InterPro" id="IPR043904">
    <property type="entry name" value="PhoD_2-like"/>
</dbReference>
<organism evidence="2 3">
    <name type="scientific">Paracoccus thiocyanatus</name>
    <dbReference type="NCBI Taxonomy" id="34006"/>
    <lineage>
        <taxon>Bacteria</taxon>
        <taxon>Pseudomonadati</taxon>
        <taxon>Pseudomonadota</taxon>
        <taxon>Alphaproteobacteria</taxon>
        <taxon>Rhodobacterales</taxon>
        <taxon>Paracoccaceae</taxon>
        <taxon>Paracoccus</taxon>
    </lineage>
</organism>